<protein>
    <submittedName>
        <fullName evidence="8">Membrin-11</fullName>
    </submittedName>
</protein>
<keyword evidence="3" id="KW-0812">Transmembrane</keyword>
<evidence type="ECO:0000256" key="4">
    <source>
        <dbReference type="ARBA" id="ARBA00022927"/>
    </source>
</evidence>
<comment type="subcellular location">
    <subcellularLocation>
        <location evidence="1">Membrane</location>
        <topology evidence="1">Single-pass type IV membrane protein</topology>
    </subcellularLocation>
</comment>
<keyword evidence="5" id="KW-1133">Transmembrane helix</keyword>
<organism evidence="8 9">
    <name type="scientific">Datura stramonium</name>
    <name type="common">Jimsonweed</name>
    <name type="synonym">Common thornapple</name>
    <dbReference type="NCBI Taxonomy" id="4076"/>
    <lineage>
        <taxon>Eukaryota</taxon>
        <taxon>Viridiplantae</taxon>
        <taxon>Streptophyta</taxon>
        <taxon>Embryophyta</taxon>
        <taxon>Tracheophyta</taxon>
        <taxon>Spermatophyta</taxon>
        <taxon>Magnoliopsida</taxon>
        <taxon>eudicotyledons</taxon>
        <taxon>Gunneridae</taxon>
        <taxon>Pentapetalae</taxon>
        <taxon>asterids</taxon>
        <taxon>lamiids</taxon>
        <taxon>Solanales</taxon>
        <taxon>Solanaceae</taxon>
        <taxon>Solanoideae</taxon>
        <taxon>Datureae</taxon>
        <taxon>Datura</taxon>
    </lineage>
</organism>
<keyword evidence="2" id="KW-0813">Transport</keyword>
<evidence type="ECO:0000256" key="6">
    <source>
        <dbReference type="ARBA" id="ARBA00023136"/>
    </source>
</evidence>
<reference evidence="8 9" key="1">
    <citation type="journal article" date="2021" name="BMC Genomics">
        <title>Datura genome reveals duplications of psychoactive alkaloid biosynthetic genes and high mutation rate following tissue culture.</title>
        <authorList>
            <person name="Rajewski A."/>
            <person name="Carter-House D."/>
            <person name="Stajich J."/>
            <person name="Litt A."/>
        </authorList>
    </citation>
    <scope>NUCLEOTIDE SEQUENCE [LARGE SCALE GENOMIC DNA]</scope>
    <source>
        <strain evidence="8">AR-01</strain>
    </source>
</reference>
<name>A0ABS8ULN4_DATST</name>
<evidence type="ECO:0000256" key="3">
    <source>
        <dbReference type="ARBA" id="ARBA00022692"/>
    </source>
</evidence>
<evidence type="ECO:0000256" key="1">
    <source>
        <dbReference type="ARBA" id="ARBA00004211"/>
    </source>
</evidence>
<evidence type="ECO:0000256" key="7">
    <source>
        <dbReference type="SAM" id="MobiDB-lite"/>
    </source>
</evidence>
<evidence type="ECO:0000256" key="5">
    <source>
        <dbReference type="ARBA" id="ARBA00022989"/>
    </source>
</evidence>
<keyword evidence="4" id="KW-0653">Protein transport</keyword>
<comment type="caution">
    <text evidence="8">The sequence shown here is derived from an EMBL/GenBank/DDBJ whole genome shotgun (WGS) entry which is preliminary data.</text>
</comment>
<keyword evidence="9" id="KW-1185">Reference proteome</keyword>
<dbReference type="PANTHER" id="PTHR21230">
    <property type="entry name" value="VESICLE TRANSPORT V-SNARE PROTEIN VTI1-RELATED"/>
    <property type="match status" value="1"/>
</dbReference>
<evidence type="ECO:0000313" key="8">
    <source>
        <dbReference type="EMBL" id="MCD9559268.1"/>
    </source>
</evidence>
<feature type="region of interest" description="Disordered" evidence="7">
    <location>
        <begin position="13"/>
        <end position="35"/>
    </location>
</feature>
<keyword evidence="6" id="KW-0472">Membrane</keyword>
<dbReference type="EMBL" id="JACEIK010002120">
    <property type="protein sequence ID" value="MCD9559268.1"/>
    <property type="molecule type" value="Genomic_DNA"/>
</dbReference>
<dbReference type="Proteomes" id="UP000823775">
    <property type="component" value="Unassembled WGS sequence"/>
</dbReference>
<feature type="compositionally biased region" description="Low complexity" evidence="7">
    <location>
        <begin position="13"/>
        <end position="23"/>
    </location>
</feature>
<evidence type="ECO:0000256" key="2">
    <source>
        <dbReference type="ARBA" id="ARBA00022448"/>
    </source>
</evidence>
<accession>A0ABS8ULN4</accession>
<sequence>MVLERLERFEYASSSSSLPLLSSGTTVSDPSEKSVEGLRKDVSQIQSLCSEMERLWRSISAKSQRDLWKRKVEQVAEEADSLKESLG</sequence>
<dbReference type="PANTHER" id="PTHR21230:SF71">
    <property type="entry name" value="MEMBRIN"/>
    <property type="match status" value="1"/>
</dbReference>
<evidence type="ECO:0000313" key="9">
    <source>
        <dbReference type="Proteomes" id="UP000823775"/>
    </source>
</evidence>
<proteinExistence type="predicted"/>
<gene>
    <name evidence="8" type="primary">MEMB11_3</name>
    <name evidence="8" type="ORF">HAX54_017136</name>
</gene>